<dbReference type="Proteomes" id="UP000182312">
    <property type="component" value="Unassembled WGS sequence"/>
</dbReference>
<evidence type="ECO:0000256" key="1">
    <source>
        <dbReference type="SAM" id="MobiDB-lite"/>
    </source>
</evidence>
<reference evidence="2 3" key="1">
    <citation type="submission" date="2016-10" db="EMBL/GenBank/DDBJ databases">
        <authorList>
            <person name="de Groot N.N."/>
        </authorList>
    </citation>
    <scope>NUCLEOTIDE SEQUENCE [LARGE SCALE GENOMIC DNA]</scope>
    <source>
        <strain evidence="2 3">CGMCC 1.6117</strain>
    </source>
</reference>
<organism evidence="2 3">
    <name type="scientific">Paracoccus halophilus</name>
    <dbReference type="NCBI Taxonomy" id="376733"/>
    <lineage>
        <taxon>Bacteria</taxon>
        <taxon>Pseudomonadati</taxon>
        <taxon>Pseudomonadota</taxon>
        <taxon>Alphaproteobacteria</taxon>
        <taxon>Rhodobacterales</taxon>
        <taxon>Paracoccaceae</taxon>
        <taxon>Paracoccus</taxon>
    </lineage>
</organism>
<dbReference type="AlphaFoldDB" id="A0A1I0TKQ7"/>
<dbReference type="EMBL" id="FOJO01000009">
    <property type="protein sequence ID" value="SFA52372.1"/>
    <property type="molecule type" value="Genomic_DNA"/>
</dbReference>
<evidence type="ECO:0000313" key="2">
    <source>
        <dbReference type="EMBL" id="SFA52372.1"/>
    </source>
</evidence>
<sequence>MGRSTTAKTPGPCDAISKVARQRMIVFELARELGNVAEACRPRGMDRTSILRMEAAVLDPGLRRAEGAVADPQVASAADLAGGGGEDQGLCPFPVHAREDRPDRCRADRPVHAVPTASWSTAAGREFAYSQALDYRQVADPGHAQTAFGADRGAQEARHSRRRRGHGCSPQGPCRIPRSVSLSGGSKASLRSRKLRQQRQGFCGPSPGLERSARPC</sequence>
<name>A0A1I0TKQ7_9RHOB</name>
<accession>A0A1I0TKQ7</accession>
<proteinExistence type="predicted"/>
<protein>
    <submittedName>
        <fullName evidence="2">Uncharacterized protein</fullName>
    </submittedName>
</protein>
<evidence type="ECO:0000313" key="3">
    <source>
        <dbReference type="Proteomes" id="UP000182312"/>
    </source>
</evidence>
<gene>
    <name evidence="2" type="ORF">SAMN04487972_109103</name>
</gene>
<feature type="region of interest" description="Disordered" evidence="1">
    <location>
        <begin position="147"/>
        <end position="216"/>
    </location>
</feature>